<evidence type="ECO:0000313" key="3">
    <source>
        <dbReference type="Proteomes" id="UP000008068"/>
    </source>
</evidence>
<evidence type="ECO:0000313" key="2">
    <source>
        <dbReference type="EMBL" id="EGT47078.1"/>
    </source>
</evidence>
<dbReference type="HOGENOM" id="CLU_1994618_0_0_1"/>
<sequence length="125" mass="14126">MTFIRYSVLLSLFFRRLSMVIVVQHVAPPPPELSLPNQSLKGVIIKKVSENEMTRMFFLFSKLKSVRVDDGSVVRMDGSRDTFGFVPTFIVEQVGGAPTGQSTPWFSCWLMAVEEKEMGTELNFS</sequence>
<organism evidence="3">
    <name type="scientific">Caenorhabditis brenneri</name>
    <name type="common">Nematode worm</name>
    <dbReference type="NCBI Taxonomy" id="135651"/>
    <lineage>
        <taxon>Eukaryota</taxon>
        <taxon>Metazoa</taxon>
        <taxon>Ecdysozoa</taxon>
        <taxon>Nematoda</taxon>
        <taxon>Chromadorea</taxon>
        <taxon>Rhabditida</taxon>
        <taxon>Rhabditina</taxon>
        <taxon>Rhabditomorpha</taxon>
        <taxon>Rhabditoidea</taxon>
        <taxon>Rhabditidae</taxon>
        <taxon>Peloderinae</taxon>
        <taxon>Caenorhabditis</taxon>
    </lineage>
</organism>
<protein>
    <submittedName>
        <fullName evidence="2">Uncharacterized protein</fullName>
    </submittedName>
</protein>
<feature type="chain" id="PRO_5003404273" evidence="1">
    <location>
        <begin position="20"/>
        <end position="125"/>
    </location>
</feature>
<reference evidence="3" key="1">
    <citation type="submission" date="2011-07" db="EMBL/GenBank/DDBJ databases">
        <authorList>
            <consortium name="Caenorhabditis brenneri Sequencing and Analysis Consortium"/>
            <person name="Wilson R.K."/>
        </authorList>
    </citation>
    <scope>NUCLEOTIDE SEQUENCE [LARGE SCALE GENOMIC DNA]</scope>
    <source>
        <strain evidence="3">PB2801</strain>
    </source>
</reference>
<name>G0MXT1_CAEBE</name>
<keyword evidence="3" id="KW-1185">Reference proteome</keyword>
<dbReference type="EMBL" id="GL379819">
    <property type="protein sequence ID" value="EGT47078.1"/>
    <property type="molecule type" value="Genomic_DNA"/>
</dbReference>
<feature type="signal peptide" evidence="1">
    <location>
        <begin position="1"/>
        <end position="19"/>
    </location>
</feature>
<proteinExistence type="predicted"/>
<keyword evidence="1" id="KW-0732">Signal</keyword>
<dbReference type="AlphaFoldDB" id="G0MXT1"/>
<dbReference type="Proteomes" id="UP000008068">
    <property type="component" value="Unassembled WGS sequence"/>
</dbReference>
<accession>G0MXT1</accession>
<gene>
    <name evidence="2" type="ORF">CAEBREN_11956</name>
</gene>
<dbReference type="InParanoid" id="G0MXT1"/>
<evidence type="ECO:0000256" key="1">
    <source>
        <dbReference type="SAM" id="SignalP"/>
    </source>
</evidence>